<accession>A0AA43QZ98</accession>
<evidence type="ECO:0000313" key="1">
    <source>
        <dbReference type="EMBL" id="MDI3349961.1"/>
    </source>
</evidence>
<organism evidence="1 2">
    <name type="scientific">Mycoplasmopsis arginini</name>
    <name type="common">Mycoplasma arginini</name>
    <dbReference type="NCBI Taxonomy" id="2094"/>
    <lineage>
        <taxon>Bacteria</taxon>
        <taxon>Bacillati</taxon>
        <taxon>Mycoplasmatota</taxon>
        <taxon>Mycoplasmoidales</taxon>
        <taxon>Metamycoplasmataceae</taxon>
        <taxon>Mycoplasmopsis</taxon>
    </lineage>
</organism>
<sequence length="142" mass="15743">MSLYPPTCVPSNLSNSNLPNLSLSDAKFCVEANLPTVSYVDCPILFRIEVKNHSLFLGAERDWSVSTPTIYLSFDLSLLIKTFVAGPATGRTIFGFNANTLSIVEFILGVISNPEDKSTVSVRVWTFLFASVCWLFHHKIPL</sequence>
<protein>
    <submittedName>
        <fullName evidence="1">Uncharacterized protein</fullName>
    </submittedName>
</protein>
<dbReference type="Proteomes" id="UP001162175">
    <property type="component" value="Unassembled WGS sequence"/>
</dbReference>
<evidence type="ECO:0000313" key="2">
    <source>
        <dbReference type="Proteomes" id="UP001162175"/>
    </source>
</evidence>
<dbReference type="AlphaFoldDB" id="A0AA43QZ98"/>
<proteinExistence type="predicted"/>
<gene>
    <name evidence="1" type="ORF">DCBHLPFO_00678</name>
</gene>
<comment type="caution">
    <text evidence="1">The sequence shown here is derived from an EMBL/GenBank/DDBJ whole genome shotgun (WGS) entry which is preliminary data.</text>
</comment>
<name>A0AA43QZ98_MYCAR</name>
<reference evidence="1" key="1">
    <citation type="submission" date="2022-11" db="EMBL/GenBank/DDBJ databases">
        <title>Draft genome of Mycoplasma arginini isolated from fly.</title>
        <authorList>
            <person name="Severgnini M."/>
            <person name="Gioia G."/>
            <person name="Cremonesi P."/>
            <person name="Moroni P."/>
            <person name="Addis M.F."/>
            <person name="Castiglioni B."/>
        </authorList>
    </citation>
    <scope>NUCLEOTIDE SEQUENCE</scope>
    <source>
        <strain evidence="1">QMP CG1-1632</strain>
    </source>
</reference>
<dbReference type="EMBL" id="JAPFAR010000168">
    <property type="protein sequence ID" value="MDI3349961.1"/>
    <property type="molecule type" value="Genomic_DNA"/>
</dbReference>